<protein>
    <submittedName>
        <fullName evidence="1">Uncharacterized protein</fullName>
    </submittedName>
</protein>
<dbReference type="Proteomes" id="UP000238042">
    <property type="component" value="Unassembled WGS sequence"/>
</dbReference>
<comment type="caution">
    <text evidence="1">The sequence shown here is derived from an EMBL/GenBank/DDBJ whole genome shotgun (WGS) entry which is preliminary data.</text>
</comment>
<gene>
    <name evidence="1" type="ORF">C4S77_06130</name>
</gene>
<organism evidence="1 2">
    <name type="scientific">Apibacter adventoris</name>
    <dbReference type="NCBI Taxonomy" id="1679466"/>
    <lineage>
        <taxon>Bacteria</taxon>
        <taxon>Pseudomonadati</taxon>
        <taxon>Bacteroidota</taxon>
        <taxon>Flavobacteriia</taxon>
        <taxon>Flavobacteriales</taxon>
        <taxon>Weeksellaceae</taxon>
        <taxon>Apibacter</taxon>
    </lineage>
</organism>
<proteinExistence type="predicted"/>
<keyword evidence="2" id="KW-1185">Reference proteome</keyword>
<sequence>MSVCFNCQKKEKNSNEIKKYKMEKNFIYGIDFNIATPFEILVNDAPVIKYNEEGSMSGFYPINELLINNKDQEISVRLYSEIGKEFIAEDISKYFSLKLVLSKDVNFEHFKEIQNIKIPEIIKNTPYIEYKYHFNIEVPYQLEGWINSVDLTKENKEALLKEVKMYYQKIYGILNKGDYSHYSKIISKRNHEVLVAYYDSEIIKKEQDELLERITTAQGKMKPIDFNKYNLKIYGNGRLVTLEDEKGDSPLFCITEEYEDYFGIILYRPALGAPLEVIR</sequence>
<dbReference type="EMBL" id="PSZM01000036">
    <property type="protein sequence ID" value="PQL93236.1"/>
    <property type="molecule type" value="Genomic_DNA"/>
</dbReference>
<dbReference type="AlphaFoldDB" id="A0A2S8AE61"/>
<reference evidence="1 2" key="1">
    <citation type="submission" date="2018-02" db="EMBL/GenBank/DDBJ databases">
        <title>Genome sequences of Apibacter spp., gut symbionts of Asian honey bees.</title>
        <authorList>
            <person name="Kwong W.K."/>
            <person name="Steele M.I."/>
            <person name="Moran N.A."/>
        </authorList>
    </citation>
    <scope>NUCLEOTIDE SEQUENCE [LARGE SCALE GENOMIC DNA]</scope>
    <source>
        <strain evidence="2">wkB301</strain>
    </source>
</reference>
<accession>A0A2S8AE61</accession>
<evidence type="ECO:0000313" key="1">
    <source>
        <dbReference type="EMBL" id="PQL93236.1"/>
    </source>
</evidence>
<evidence type="ECO:0000313" key="2">
    <source>
        <dbReference type="Proteomes" id="UP000238042"/>
    </source>
</evidence>
<name>A0A2S8AE61_9FLAO</name>